<proteinExistence type="predicted"/>
<reference evidence="6" key="1">
    <citation type="submission" date="2017-02" db="EMBL/GenBank/DDBJ databases">
        <authorList>
            <person name="Furmanczyk E.M."/>
        </authorList>
    </citation>
    <scope>NUCLEOTIDE SEQUENCE [LARGE SCALE GENOMIC DNA]</scope>
    <source>
        <strain evidence="6">AP3_22</strain>
    </source>
</reference>
<keyword evidence="3" id="KW-0560">Oxidoreductase</keyword>
<dbReference type="Gene3D" id="1.20.140.10">
    <property type="entry name" value="Butyryl-CoA Dehydrogenase, subunit A, domain 3"/>
    <property type="match status" value="1"/>
</dbReference>
<name>A0A2S3VR14_9PSED</name>
<comment type="caution">
    <text evidence="5">The sequence shown here is derived from an EMBL/GenBank/DDBJ whole genome shotgun (WGS) entry which is preliminary data.</text>
</comment>
<dbReference type="Proteomes" id="UP000237440">
    <property type="component" value="Unassembled WGS sequence"/>
</dbReference>
<evidence type="ECO:0000256" key="3">
    <source>
        <dbReference type="ARBA" id="ARBA00023002"/>
    </source>
</evidence>
<accession>A0A2S3VR14</accession>
<dbReference type="SUPFAM" id="SSF47203">
    <property type="entry name" value="Acyl-CoA dehydrogenase C-terminal domain-like"/>
    <property type="match status" value="1"/>
</dbReference>
<keyword evidence="1" id="KW-0285">Flavoprotein</keyword>
<dbReference type="GO" id="GO:0003995">
    <property type="term" value="F:acyl-CoA dehydrogenase activity"/>
    <property type="evidence" value="ECO:0007669"/>
    <property type="project" value="TreeGrafter"/>
</dbReference>
<sequence length="342" mass="36858">MLALFNEEQQMFESTAKRLAESIGITNPHDLNTNDRAHGWQMLTDVGLLGLRMRDNGVPLASGVEVMIAAQALGETLTPQPFISAVLAGELLALANAPDELIEELVAGETRYGLLLDRSFENLAAPDDADCIAWDTDGAHYALGLIQNQVVRISLAQGFEPAREVADLTRGLLHRRANTTPAETIGEPLSAEKIKRWLALTLVTVSADIVGAITAAQAGAVAYTRERVQYGALIGSFQAIQHLCAEMLVQAQAAHSINCYAAWGVDQLDADEALLAARTAKAYAASVALPVTEAVMQVYGGIGQTWEHIAHVYTRRAMVNARLFGDETYQLQRIADARLGAQ</sequence>
<keyword evidence="6" id="KW-1185">Reference proteome</keyword>
<dbReference type="EMBL" id="MUJK01000003">
    <property type="protein sequence ID" value="POF42395.1"/>
    <property type="molecule type" value="Genomic_DNA"/>
</dbReference>
<protein>
    <recommendedName>
        <fullName evidence="4">Acyl-CoA dehydrogenase/oxidase C-terminal domain-containing protein</fullName>
    </recommendedName>
</protein>
<dbReference type="PANTHER" id="PTHR43884">
    <property type="entry name" value="ACYL-COA DEHYDROGENASE"/>
    <property type="match status" value="1"/>
</dbReference>
<dbReference type="PANTHER" id="PTHR43884:SF20">
    <property type="entry name" value="ACYL-COA DEHYDROGENASE FADE28"/>
    <property type="match status" value="1"/>
</dbReference>
<feature type="domain" description="Acyl-CoA dehydrogenase/oxidase C-terminal" evidence="4">
    <location>
        <begin position="203"/>
        <end position="337"/>
    </location>
</feature>
<dbReference type="InterPro" id="IPR036250">
    <property type="entry name" value="AcylCo_DH-like_C"/>
</dbReference>
<keyword evidence="2" id="KW-0274">FAD</keyword>
<evidence type="ECO:0000313" key="5">
    <source>
        <dbReference type="EMBL" id="POF42395.1"/>
    </source>
</evidence>
<dbReference type="Pfam" id="PF00441">
    <property type="entry name" value="Acyl-CoA_dh_1"/>
    <property type="match status" value="1"/>
</dbReference>
<dbReference type="RefSeq" id="WP_103395187.1">
    <property type="nucleotide sequence ID" value="NZ_MUJK01000003.1"/>
</dbReference>
<evidence type="ECO:0000259" key="4">
    <source>
        <dbReference type="Pfam" id="PF00441"/>
    </source>
</evidence>
<evidence type="ECO:0000256" key="2">
    <source>
        <dbReference type="ARBA" id="ARBA00022827"/>
    </source>
</evidence>
<dbReference type="AlphaFoldDB" id="A0A2S3VR14"/>
<dbReference type="InterPro" id="IPR009075">
    <property type="entry name" value="AcylCo_DH/oxidase_C"/>
</dbReference>
<evidence type="ECO:0000313" key="6">
    <source>
        <dbReference type="Proteomes" id="UP000237440"/>
    </source>
</evidence>
<dbReference type="OrthoDB" id="9769473at2"/>
<evidence type="ECO:0000256" key="1">
    <source>
        <dbReference type="ARBA" id="ARBA00022630"/>
    </source>
</evidence>
<gene>
    <name evidence="5" type="ORF">B0D71_13310</name>
</gene>
<organism evidence="5 6">
    <name type="scientific">Pseudomonas laurylsulfativorans</name>
    <dbReference type="NCBI Taxonomy" id="1943631"/>
    <lineage>
        <taxon>Bacteria</taxon>
        <taxon>Pseudomonadati</taxon>
        <taxon>Pseudomonadota</taxon>
        <taxon>Gammaproteobacteria</taxon>
        <taxon>Pseudomonadales</taxon>
        <taxon>Pseudomonadaceae</taxon>
        <taxon>Pseudomonas</taxon>
    </lineage>
</organism>